<organism evidence="2 3">
    <name type="scientific">Perkinsus olseni</name>
    <name type="common">Perkinsus atlanticus</name>
    <dbReference type="NCBI Taxonomy" id="32597"/>
    <lineage>
        <taxon>Eukaryota</taxon>
        <taxon>Sar</taxon>
        <taxon>Alveolata</taxon>
        <taxon>Perkinsozoa</taxon>
        <taxon>Perkinsea</taxon>
        <taxon>Perkinsida</taxon>
        <taxon>Perkinsidae</taxon>
        <taxon>Perkinsus</taxon>
    </lineage>
</organism>
<feature type="compositionally biased region" description="Basic residues" evidence="1">
    <location>
        <begin position="1"/>
        <end position="11"/>
    </location>
</feature>
<evidence type="ECO:0000313" key="2">
    <source>
        <dbReference type="EMBL" id="KAF4721807.1"/>
    </source>
</evidence>
<sequence>YSKTPPRRRRSGSYSNTVSPYGLPQRPRYSNRSLVINPAHGGGSSGSPASRTKSSLDDTSPPRQGSLARPLLLPGVMPRDGVITPPEFDENKAADMDTVGLGLDEVLGYYARQMAKIRTDMLAVSASQAVIEATTESDV</sequence>
<protein>
    <submittedName>
        <fullName evidence="2">Uncharacterized protein</fullName>
    </submittedName>
</protein>
<dbReference type="EMBL" id="JABANM010021067">
    <property type="protein sequence ID" value="KAF4721807.1"/>
    <property type="molecule type" value="Genomic_DNA"/>
</dbReference>
<dbReference type="Proteomes" id="UP000574390">
    <property type="component" value="Unassembled WGS sequence"/>
</dbReference>
<evidence type="ECO:0000313" key="3">
    <source>
        <dbReference type="Proteomes" id="UP000574390"/>
    </source>
</evidence>
<feature type="non-terminal residue" evidence="2">
    <location>
        <position position="1"/>
    </location>
</feature>
<feature type="compositionally biased region" description="Polar residues" evidence="1">
    <location>
        <begin position="48"/>
        <end position="63"/>
    </location>
</feature>
<feature type="non-terminal residue" evidence="2">
    <location>
        <position position="139"/>
    </location>
</feature>
<feature type="region of interest" description="Disordered" evidence="1">
    <location>
        <begin position="1"/>
        <end position="90"/>
    </location>
</feature>
<reference evidence="2 3" key="1">
    <citation type="submission" date="2020-04" db="EMBL/GenBank/DDBJ databases">
        <title>Perkinsus olseni comparative genomics.</title>
        <authorList>
            <person name="Bogema D.R."/>
        </authorList>
    </citation>
    <scope>NUCLEOTIDE SEQUENCE [LARGE SCALE GENOMIC DNA]</scope>
    <source>
        <strain evidence="2">ATCC PRA-205</strain>
    </source>
</reference>
<comment type="caution">
    <text evidence="2">The sequence shown here is derived from an EMBL/GenBank/DDBJ whole genome shotgun (WGS) entry which is preliminary data.</text>
</comment>
<name>A0A7J6RMR2_PEROL</name>
<dbReference type="AlphaFoldDB" id="A0A7J6RMR2"/>
<accession>A0A7J6RMR2</accession>
<gene>
    <name evidence="2" type="ORF">FOZ62_022139</name>
</gene>
<proteinExistence type="predicted"/>
<evidence type="ECO:0000256" key="1">
    <source>
        <dbReference type="SAM" id="MobiDB-lite"/>
    </source>
</evidence>